<keyword evidence="3" id="KW-1185">Reference proteome</keyword>
<dbReference type="InterPro" id="IPR009875">
    <property type="entry name" value="PilZ_domain"/>
</dbReference>
<dbReference type="SUPFAM" id="SSF141371">
    <property type="entry name" value="PilZ domain-like"/>
    <property type="match status" value="1"/>
</dbReference>
<gene>
    <name evidence="2" type="ORF">LKD75_11130</name>
</gene>
<evidence type="ECO:0000313" key="2">
    <source>
        <dbReference type="EMBL" id="MCC2120128.1"/>
    </source>
</evidence>
<name>A0AAE3A2U1_9FIRM</name>
<dbReference type="Pfam" id="PF07238">
    <property type="entry name" value="PilZ"/>
    <property type="match status" value="1"/>
</dbReference>
<dbReference type="RefSeq" id="WP_227064403.1">
    <property type="nucleotide sequence ID" value="NZ_JAJEPV010000026.1"/>
</dbReference>
<evidence type="ECO:0000313" key="3">
    <source>
        <dbReference type="Proteomes" id="UP001197795"/>
    </source>
</evidence>
<dbReference type="Gene3D" id="2.40.10.220">
    <property type="entry name" value="predicted glycosyltransferase like domains"/>
    <property type="match status" value="1"/>
</dbReference>
<protein>
    <submittedName>
        <fullName evidence="2">PilZ domain-containing protein</fullName>
    </submittedName>
</protein>
<proteinExistence type="predicted"/>
<evidence type="ECO:0000259" key="1">
    <source>
        <dbReference type="Pfam" id="PF07238"/>
    </source>
</evidence>
<dbReference type="Proteomes" id="UP001197795">
    <property type="component" value="Unassembled WGS sequence"/>
</dbReference>
<organism evidence="2 3">
    <name type="scientific">Waltera acetigignens</name>
    <dbReference type="NCBI Taxonomy" id="2981769"/>
    <lineage>
        <taxon>Bacteria</taxon>
        <taxon>Bacillati</taxon>
        <taxon>Bacillota</taxon>
        <taxon>Clostridia</taxon>
        <taxon>Lachnospirales</taxon>
        <taxon>Lachnospiraceae</taxon>
        <taxon>Waltera</taxon>
    </lineage>
</organism>
<accession>A0AAE3A2U1</accession>
<sequence>MQIDDLTAGLSLNFLIHLNTEQLQFESKILEVYPRRHTLLAEGVFTDDKIISFRGKGLVVDLIVTFPEEKPQLFKNVTTNVVKRADGTLCYTVFSVAGSKTYNRRQSYRCYVGIETAVQCGLNRAAHDAIIKDISYNGFSVVSKEDLKLEVNQTVHAVLNDHMDETAENFNFHLYGLVARIQELENGLFLYGCRLNNPVPGLEQYIIKKERAVLRKRQSS</sequence>
<comment type="caution">
    <text evidence="2">The sequence shown here is derived from an EMBL/GenBank/DDBJ whole genome shotgun (WGS) entry which is preliminary data.</text>
</comment>
<dbReference type="EMBL" id="JAJEPV010000026">
    <property type="protein sequence ID" value="MCC2120128.1"/>
    <property type="molecule type" value="Genomic_DNA"/>
</dbReference>
<dbReference type="AlphaFoldDB" id="A0AAE3A2U1"/>
<feature type="domain" description="PilZ" evidence="1">
    <location>
        <begin position="103"/>
        <end position="201"/>
    </location>
</feature>
<dbReference type="GO" id="GO:0035438">
    <property type="term" value="F:cyclic-di-GMP binding"/>
    <property type="evidence" value="ECO:0007669"/>
    <property type="project" value="InterPro"/>
</dbReference>
<reference evidence="2 3" key="1">
    <citation type="submission" date="2021-10" db="EMBL/GenBank/DDBJ databases">
        <title>Anaerobic single-cell dispensing facilitates the cultivation of human gut bacteria.</title>
        <authorList>
            <person name="Afrizal A."/>
        </authorList>
    </citation>
    <scope>NUCLEOTIDE SEQUENCE [LARGE SCALE GENOMIC DNA]</scope>
    <source>
        <strain evidence="2 3">CLA-AA-H273</strain>
    </source>
</reference>